<evidence type="ECO:0000313" key="9">
    <source>
        <dbReference type="EMBL" id="KAF2150260.1"/>
    </source>
</evidence>
<dbReference type="PANTHER" id="PTHR10696">
    <property type="entry name" value="GAMMA-BUTYROBETAINE HYDROXYLASE-RELATED"/>
    <property type="match status" value="1"/>
</dbReference>
<evidence type="ECO:0000256" key="4">
    <source>
        <dbReference type="ARBA" id="ARBA00022964"/>
    </source>
</evidence>
<proteinExistence type="inferred from homology"/>
<comment type="similarity">
    <text evidence="2">Belongs to the gamma-BBH/TMLD family.</text>
</comment>
<reference evidence="9" key="1">
    <citation type="journal article" date="2020" name="Stud. Mycol.">
        <title>101 Dothideomycetes genomes: a test case for predicting lifestyles and emergence of pathogens.</title>
        <authorList>
            <person name="Haridas S."/>
            <person name="Albert R."/>
            <person name="Binder M."/>
            <person name="Bloem J."/>
            <person name="Labutti K."/>
            <person name="Salamov A."/>
            <person name="Andreopoulos B."/>
            <person name="Baker S."/>
            <person name="Barry K."/>
            <person name="Bills G."/>
            <person name="Bluhm B."/>
            <person name="Cannon C."/>
            <person name="Castanera R."/>
            <person name="Culley D."/>
            <person name="Daum C."/>
            <person name="Ezra D."/>
            <person name="Gonzalez J."/>
            <person name="Henrissat B."/>
            <person name="Kuo A."/>
            <person name="Liang C."/>
            <person name="Lipzen A."/>
            <person name="Lutzoni F."/>
            <person name="Magnuson J."/>
            <person name="Mondo S."/>
            <person name="Nolan M."/>
            <person name="Ohm R."/>
            <person name="Pangilinan J."/>
            <person name="Park H.-J."/>
            <person name="Ramirez L."/>
            <person name="Alfaro M."/>
            <person name="Sun H."/>
            <person name="Tritt A."/>
            <person name="Yoshinaga Y."/>
            <person name="Zwiers L.-H."/>
            <person name="Turgeon B."/>
            <person name="Goodwin S."/>
            <person name="Spatafora J."/>
            <person name="Crous P."/>
            <person name="Grigoriev I."/>
        </authorList>
    </citation>
    <scope>NUCLEOTIDE SEQUENCE</scope>
    <source>
        <strain evidence="9">CBS 260.36</strain>
    </source>
</reference>
<gene>
    <name evidence="9" type="ORF">K461DRAFT_281498</name>
</gene>
<dbReference type="InterPro" id="IPR003819">
    <property type="entry name" value="TauD/TfdA-like"/>
</dbReference>
<feature type="domain" description="TauD/TfdA-like" evidence="7">
    <location>
        <begin position="182"/>
        <end position="421"/>
    </location>
</feature>
<dbReference type="AlphaFoldDB" id="A0A9P4IXG6"/>
<comment type="cofactor">
    <cofactor evidence="1">
        <name>Fe(2+)</name>
        <dbReference type="ChEBI" id="CHEBI:29033"/>
    </cofactor>
</comment>
<dbReference type="GO" id="GO:0045329">
    <property type="term" value="P:carnitine biosynthetic process"/>
    <property type="evidence" value="ECO:0007669"/>
    <property type="project" value="TreeGrafter"/>
</dbReference>
<name>A0A9P4IXG6_9PEZI</name>
<dbReference type="PANTHER" id="PTHR10696:SF25">
    <property type="entry name" value="OXIDOREDUCTASE AIM17-RELATED"/>
    <property type="match status" value="1"/>
</dbReference>
<keyword evidence="4" id="KW-0223">Dioxygenase</keyword>
<dbReference type="Pfam" id="PF02668">
    <property type="entry name" value="TauD"/>
    <property type="match status" value="1"/>
</dbReference>
<dbReference type="SUPFAM" id="SSF51197">
    <property type="entry name" value="Clavaminate synthase-like"/>
    <property type="match status" value="1"/>
</dbReference>
<dbReference type="Gene3D" id="3.30.2020.30">
    <property type="match status" value="1"/>
</dbReference>
<organism evidence="9 10">
    <name type="scientific">Myriangium duriaei CBS 260.36</name>
    <dbReference type="NCBI Taxonomy" id="1168546"/>
    <lineage>
        <taxon>Eukaryota</taxon>
        <taxon>Fungi</taxon>
        <taxon>Dikarya</taxon>
        <taxon>Ascomycota</taxon>
        <taxon>Pezizomycotina</taxon>
        <taxon>Dothideomycetes</taxon>
        <taxon>Dothideomycetidae</taxon>
        <taxon>Myriangiales</taxon>
        <taxon>Myriangiaceae</taxon>
        <taxon>Myriangium</taxon>
    </lineage>
</organism>
<feature type="domain" description="Gamma-butyrobetaine hydroxylase-like N-terminal" evidence="8">
    <location>
        <begin position="77"/>
        <end position="118"/>
    </location>
</feature>
<dbReference type="EMBL" id="ML996090">
    <property type="protein sequence ID" value="KAF2150260.1"/>
    <property type="molecule type" value="Genomic_DNA"/>
</dbReference>
<keyword evidence="5" id="KW-0560">Oxidoreductase</keyword>
<dbReference type="InterPro" id="IPR050411">
    <property type="entry name" value="AlphaKG_dependent_hydroxylases"/>
</dbReference>
<dbReference type="Gene3D" id="3.60.130.10">
    <property type="entry name" value="Clavaminate synthase-like"/>
    <property type="match status" value="1"/>
</dbReference>
<evidence type="ECO:0000256" key="1">
    <source>
        <dbReference type="ARBA" id="ARBA00001954"/>
    </source>
</evidence>
<dbReference type="GO" id="GO:0016706">
    <property type="term" value="F:2-oxoglutarate-dependent dioxygenase activity"/>
    <property type="evidence" value="ECO:0007669"/>
    <property type="project" value="UniProtKB-ARBA"/>
</dbReference>
<dbReference type="Pfam" id="PF06155">
    <property type="entry name" value="GBBH-like_N"/>
    <property type="match status" value="1"/>
</dbReference>
<dbReference type="InterPro" id="IPR042098">
    <property type="entry name" value="TauD-like_sf"/>
</dbReference>
<evidence type="ECO:0000259" key="8">
    <source>
        <dbReference type="Pfam" id="PF06155"/>
    </source>
</evidence>
<protein>
    <submittedName>
        <fullName evidence="9">Clavaminate synthase-like protein</fullName>
    </submittedName>
</protein>
<dbReference type="GO" id="GO:0046872">
    <property type="term" value="F:metal ion binding"/>
    <property type="evidence" value="ECO:0007669"/>
    <property type="project" value="UniProtKB-KW"/>
</dbReference>
<evidence type="ECO:0000256" key="5">
    <source>
        <dbReference type="ARBA" id="ARBA00023002"/>
    </source>
</evidence>
<dbReference type="InterPro" id="IPR010376">
    <property type="entry name" value="GBBH-like_N"/>
</dbReference>
<evidence type="ECO:0000256" key="2">
    <source>
        <dbReference type="ARBA" id="ARBA00008654"/>
    </source>
</evidence>
<dbReference type="CDD" id="cd00250">
    <property type="entry name" value="CAS_like"/>
    <property type="match status" value="1"/>
</dbReference>
<dbReference type="InterPro" id="IPR038492">
    <property type="entry name" value="GBBH-like_N_sf"/>
</dbReference>
<comment type="caution">
    <text evidence="9">The sequence shown here is derived from an EMBL/GenBank/DDBJ whole genome shotgun (WGS) entry which is preliminary data.</text>
</comment>
<accession>A0A9P4IXG6</accession>
<dbReference type="Proteomes" id="UP000799439">
    <property type="component" value="Unassembled WGS sequence"/>
</dbReference>
<evidence type="ECO:0000259" key="7">
    <source>
        <dbReference type="Pfam" id="PF02668"/>
    </source>
</evidence>
<keyword evidence="6" id="KW-0408">Iron</keyword>
<dbReference type="GO" id="GO:0005739">
    <property type="term" value="C:mitochondrion"/>
    <property type="evidence" value="ECO:0007669"/>
    <property type="project" value="TreeGrafter"/>
</dbReference>
<evidence type="ECO:0000256" key="3">
    <source>
        <dbReference type="ARBA" id="ARBA00022723"/>
    </source>
</evidence>
<keyword evidence="3" id="KW-0479">Metal-binding</keyword>
<evidence type="ECO:0000313" key="10">
    <source>
        <dbReference type="Proteomes" id="UP000799439"/>
    </source>
</evidence>
<keyword evidence="10" id="KW-1185">Reference proteome</keyword>
<dbReference type="OrthoDB" id="406634at2759"/>
<sequence>MWAPPRCSRLASTLRAMTVRRPYSSNVARIKAPSAITCQLPRTRPSNRSIQCSAHYSAQAVQQTDPISQDLERTTTPDLSPIWLRDICPCEHCVDPSSGQKKFWTVDIPSDIQIKSHQTLPDGTHEYTWTHDLPNMPADHTTRIHPSTLPSTLAGPSLSSLPQRPWTASTLSLYSTSYESYLTSPTTFREALSALHRDGLIFLTSVPESESSVTSIAERIGPVRNTFYGFSWDVRSVPKARNVAYTSGHLGFHQDLLYMADPPRLQFLHCLRSSAAGGASLFTDAYRAVVELHDQDLTAFEDLARLRTTYHYVKEGKHYTQSRRTIEFDEQAGTVLEGIRDVNWSPPFQGPFTGLETEDDVARWHAAARKFRDLTEREGSVFERMMKPGECVIFDNKRVLHARTAFEPGDVGKERWLKGCYVDGDPYWSALRQLTK</sequence>
<evidence type="ECO:0000256" key="6">
    <source>
        <dbReference type="ARBA" id="ARBA00023004"/>
    </source>
</evidence>